<dbReference type="AlphaFoldDB" id="A0A9W4H6G0"/>
<dbReference type="PANTHER" id="PTHR43446:SF1">
    <property type="entry name" value="BAND 7 DOMAIN-CONTAINING PROTEIN"/>
    <property type="match status" value="1"/>
</dbReference>
<dbReference type="RefSeq" id="WP_251513547.1">
    <property type="nucleotide sequence ID" value="NZ_CAJVAX010000020.1"/>
</dbReference>
<dbReference type="InterPro" id="IPR001107">
    <property type="entry name" value="Band_7"/>
</dbReference>
<keyword evidence="5" id="KW-1185">Reference proteome</keyword>
<dbReference type="GO" id="GO:0006508">
    <property type="term" value="P:proteolysis"/>
    <property type="evidence" value="ECO:0007669"/>
    <property type="project" value="UniProtKB-KW"/>
</dbReference>
<gene>
    <name evidence="4" type="ORF">SBRY_60360</name>
</gene>
<dbReference type="SUPFAM" id="SSF117892">
    <property type="entry name" value="Band 7/SPFH domain"/>
    <property type="match status" value="1"/>
</dbReference>
<protein>
    <submittedName>
        <fullName evidence="4">Regulator of protease activity HflC, stomatin/prohibitin superfamily</fullName>
    </submittedName>
</protein>
<feature type="transmembrane region" description="Helical" evidence="2">
    <location>
        <begin position="196"/>
        <end position="215"/>
    </location>
</feature>
<dbReference type="SMART" id="SM00244">
    <property type="entry name" value="PHB"/>
    <property type="match status" value="1"/>
</dbReference>
<dbReference type="GO" id="GO:0008233">
    <property type="term" value="F:peptidase activity"/>
    <property type="evidence" value="ECO:0007669"/>
    <property type="project" value="UniProtKB-KW"/>
</dbReference>
<dbReference type="Proteomes" id="UP001153328">
    <property type="component" value="Unassembled WGS sequence"/>
</dbReference>
<evidence type="ECO:0000313" key="5">
    <source>
        <dbReference type="Proteomes" id="UP001153328"/>
    </source>
</evidence>
<proteinExistence type="predicted"/>
<dbReference type="EMBL" id="CAJVAX010000020">
    <property type="protein sequence ID" value="CAG7654098.1"/>
    <property type="molecule type" value="Genomic_DNA"/>
</dbReference>
<evidence type="ECO:0000259" key="3">
    <source>
        <dbReference type="SMART" id="SM00244"/>
    </source>
</evidence>
<keyword evidence="2" id="KW-0472">Membrane</keyword>
<keyword evidence="4" id="KW-0378">Hydrolase</keyword>
<evidence type="ECO:0000256" key="1">
    <source>
        <dbReference type="SAM" id="MobiDB-lite"/>
    </source>
</evidence>
<feature type="compositionally biased region" description="Pro residues" evidence="1">
    <location>
        <begin position="10"/>
        <end position="24"/>
    </location>
</feature>
<keyword evidence="2" id="KW-1133">Transmembrane helix</keyword>
<reference evidence="4" key="1">
    <citation type="submission" date="2021-06" db="EMBL/GenBank/DDBJ databases">
        <authorList>
            <person name="Arsene-Ploetze F."/>
        </authorList>
    </citation>
    <scope>NUCLEOTIDE SEQUENCE</scope>
    <source>
        <strain evidence="4">SBRY1</strain>
    </source>
</reference>
<accession>A0A9W4H6G0</accession>
<feature type="transmembrane region" description="Helical" evidence="2">
    <location>
        <begin position="148"/>
        <end position="169"/>
    </location>
</feature>
<evidence type="ECO:0000313" key="4">
    <source>
        <dbReference type="EMBL" id="CAG7654098.1"/>
    </source>
</evidence>
<dbReference type="Pfam" id="PF01145">
    <property type="entry name" value="Band_7"/>
    <property type="match status" value="1"/>
</dbReference>
<keyword evidence="4" id="KW-0645">Protease</keyword>
<dbReference type="Gene3D" id="3.30.479.30">
    <property type="entry name" value="Band 7 domain"/>
    <property type="match status" value="1"/>
</dbReference>
<feature type="compositionally biased region" description="Gly residues" evidence="1">
    <location>
        <begin position="63"/>
        <end position="76"/>
    </location>
</feature>
<comment type="caution">
    <text evidence="4">The sequence shown here is derived from an EMBL/GenBank/DDBJ whole genome shotgun (WGS) entry which is preliminary data.</text>
</comment>
<organism evidence="4 5">
    <name type="scientific">Actinacidiphila bryophytorum</name>
    <dbReference type="NCBI Taxonomy" id="1436133"/>
    <lineage>
        <taxon>Bacteria</taxon>
        <taxon>Bacillati</taxon>
        <taxon>Actinomycetota</taxon>
        <taxon>Actinomycetes</taxon>
        <taxon>Kitasatosporales</taxon>
        <taxon>Streptomycetaceae</taxon>
        <taxon>Actinacidiphila</taxon>
    </lineage>
</organism>
<keyword evidence="2" id="KW-0812">Transmembrane</keyword>
<evidence type="ECO:0000256" key="2">
    <source>
        <dbReference type="SAM" id="Phobius"/>
    </source>
</evidence>
<name>A0A9W4H6G0_9ACTN</name>
<dbReference type="InterPro" id="IPR036013">
    <property type="entry name" value="Band_7/SPFH_dom_sf"/>
</dbReference>
<sequence>MTHPDTAARPEPPGPGAAPEPPAPTLSLPSSSSSTTDHPGPGDSGPGDSGAADPTVRMPSAGGRPGGPEQPGGPGRPGAADPTVRMPSASSAGHPDPGGPGRTGSDLPGSPRAGDVPGQGGPVAEQTLLMPRVKSAGDSPAERPGPCLPGWTAGTALLAAVAAAGWLLWRAGLLPLPPTGGLLPDPPRDAERGSGLWSGLVLIGAVAALAACGLARGRPGRVWVLTRSGGYRGTVRRTGLLWISPLLRRRRMDVSLRHWRSRPIDAADAYGTPVQITVLLVWRIRETARAAFAVDDCTRLLREEVEAAVARALSRHPLDDFRGDAVTLRDSDRLADELGRMVAAAMQEAGVEVFSVTPVRLDYAPEVAAAMRRARIASLDARQRKAVLDDVLTAVGDTLRGITERGLVELDDYERKSLVRDLTVALLATPAPAARPGG</sequence>
<feature type="domain" description="Band 7" evidence="3">
    <location>
        <begin position="212"/>
        <end position="375"/>
    </location>
</feature>
<dbReference type="PANTHER" id="PTHR43446">
    <property type="entry name" value="MEMBRANE PROTEIN-RELATED"/>
    <property type="match status" value="1"/>
</dbReference>
<feature type="compositionally biased region" description="Low complexity" evidence="1">
    <location>
        <begin position="25"/>
        <end position="41"/>
    </location>
</feature>
<feature type="region of interest" description="Disordered" evidence="1">
    <location>
        <begin position="1"/>
        <end position="123"/>
    </location>
</feature>